<dbReference type="OrthoDB" id="4775361at2"/>
<evidence type="ECO:0000313" key="1">
    <source>
        <dbReference type="EMBL" id="RNE49661.1"/>
    </source>
</evidence>
<dbReference type="Proteomes" id="UP000266975">
    <property type="component" value="Unassembled WGS sequence"/>
</dbReference>
<protein>
    <recommendedName>
        <fullName evidence="3">DUF559 domain-containing protein</fullName>
    </recommendedName>
</protein>
<accession>A0A3M8K8W3</accession>
<evidence type="ECO:0000313" key="2">
    <source>
        <dbReference type="Proteomes" id="UP000266975"/>
    </source>
</evidence>
<organism evidence="1 2">
    <name type="scientific">Corynebacterium alimapuense</name>
    <dbReference type="NCBI Taxonomy" id="1576874"/>
    <lineage>
        <taxon>Bacteria</taxon>
        <taxon>Bacillati</taxon>
        <taxon>Actinomycetota</taxon>
        <taxon>Actinomycetes</taxon>
        <taxon>Mycobacteriales</taxon>
        <taxon>Corynebacteriaceae</taxon>
        <taxon>Corynebacterium</taxon>
    </lineage>
</organism>
<keyword evidence="2" id="KW-1185">Reference proteome</keyword>
<proteinExistence type="predicted"/>
<sequence length="323" mass="36001">MENWKDAFGLIELRKVPNYDHDTIERINNGFLIKLTAEVAVEAHSYRLLPRWEQARARAAAVGLTVDTAVVSGPAAARLWGIEVLGTKQAVDLHLPGRAKPGRKSDWPAGVVYRHGYLDPRQIRHLHGLRLTTRVRTLADISRYYGPCQAVVAIDSARRRWPELTTSRLFEESSLLGRFHGAPAFRQAIALSVPDSGSPLESKARFILCSARLAQVTSISTQVEFRMASSGRRYRVDLLVNGWLIVEVDGQAKYHYGFDEDPDEVIRGERAREKGIQNGGFPVLRVGAAQLRQAPDGSCEFLDLIVNALANFSRPQDPSNRVL</sequence>
<dbReference type="AlphaFoldDB" id="A0A3M8K8W3"/>
<dbReference type="RefSeq" id="WP_123047708.1">
    <property type="nucleotide sequence ID" value="NZ_PTJO01000003.1"/>
</dbReference>
<name>A0A3M8K8W3_9CORY</name>
<reference evidence="1 2" key="1">
    <citation type="submission" date="2018-02" db="EMBL/GenBank/DDBJ databases">
        <title>Corynebacterium alimpuense sp. nov., a marine obligate actinomycete isolated from sediments of Valparaiso bay, Chile.</title>
        <authorList>
            <person name="Claverias F."/>
            <person name="Gonzales-Siles L."/>
            <person name="Salva-Serra F."/>
            <person name="Inganaes E."/>
            <person name="Molin K."/>
            <person name="Cumsille A."/>
            <person name="Undabarrena A."/>
            <person name="Couve E."/>
            <person name="Moore E.R.B."/>
            <person name="Gomila M."/>
            <person name="Camara B."/>
        </authorList>
    </citation>
    <scope>NUCLEOTIDE SEQUENCE [LARGE SCALE GENOMIC DNA]</scope>
    <source>
        <strain evidence="1 2">CCUG 69366</strain>
    </source>
</reference>
<gene>
    <name evidence="1" type="ORF">C5L39_04820</name>
</gene>
<evidence type="ECO:0008006" key="3">
    <source>
        <dbReference type="Google" id="ProtNLM"/>
    </source>
</evidence>
<dbReference type="EMBL" id="PTJO01000003">
    <property type="protein sequence ID" value="RNE49661.1"/>
    <property type="molecule type" value="Genomic_DNA"/>
</dbReference>
<comment type="caution">
    <text evidence="1">The sequence shown here is derived from an EMBL/GenBank/DDBJ whole genome shotgun (WGS) entry which is preliminary data.</text>
</comment>